<name>A0AAV4TY44_CAEEX</name>
<comment type="caution">
    <text evidence="1">The sequence shown here is derived from an EMBL/GenBank/DDBJ whole genome shotgun (WGS) entry which is preliminary data.</text>
</comment>
<proteinExistence type="predicted"/>
<keyword evidence="2" id="KW-1185">Reference proteome</keyword>
<evidence type="ECO:0000313" key="2">
    <source>
        <dbReference type="Proteomes" id="UP001054945"/>
    </source>
</evidence>
<protein>
    <submittedName>
        <fullName evidence="1">Uncharacterized protein</fullName>
    </submittedName>
</protein>
<evidence type="ECO:0000313" key="1">
    <source>
        <dbReference type="EMBL" id="GIY50924.1"/>
    </source>
</evidence>
<gene>
    <name evidence="1" type="ORF">CEXT_28591</name>
</gene>
<accession>A0AAV4TY44</accession>
<reference evidence="1 2" key="1">
    <citation type="submission" date="2021-06" db="EMBL/GenBank/DDBJ databases">
        <title>Caerostris extrusa draft genome.</title>
        <authorList>
            <person name="Kono N."/>
            <person name="Arakawa K."/>
        </authorList>
    </citation>
    <scope>NUCLEOTIDE SEQUENCE [LARGE SCALE GENOMIC DNA]</scope>
</reference>
<dbReference type="AlphaFoldDB" id="A0AAV4TY44"/>
<dbReference type="Proteomes" id="UP001054945">
    <property type="component" value="Unassembled WGS sequence"/>
</dbReference>
<organism evidence="1 2">
    <name type="scientific">Caerostris extrusa</name>
    <name type="common">Bark spider</name>
    <name type="synonym">Caerostris bankana</name>
    <dbReference type="NCBI Taxonomy" id="172846"/>
    <lineage>
        <taxon>Eukaryota</taxon>
        <taxon>Metazoa</taxon>
        <taxon>Ecdysozoa</taxon>
        <taxon>Arthropoda</taxon>
        <taxon>Chelicerata</taxon>
        <taxon>Arachnida</taxon>
        <taxon>Araneae</taxon>
        <taxon>Araneomorphae</taxon>
        <taxon>Entelegynae</taxon>
        <taxon>Araneoidea</taxon>
        <taxon>Araneidae</taxon>
        <taxon>Caerostris</taxon>
    </lineage>
</organism>
<dbReference type="EMBL" id="BPLR01012048">
    <property type="protein sequence ID" value="GIY50924.1"/>
    <property type="molecule type" value="Genomic_DNA"/>
</dbReference>
<sequence>MPRCIIIALVHSEWSKENNFLCFHSQDNGFHFVPEVSSRDRPPVLVLAMDHCNSKCHSVNRPEIARPLAHQLGMGGRSISVEGVLGIGTSFRPTRKHL</sequence>